<evidence type="ECO:0000313" key="5">
    <source>
        <dbReference type="Proteomes" id="UP001501183"/>
    </source>
</evidence>
<protein>
    <recommendedName>
        <fullName evidence="6">YbjN domain-containing protein</fullName>
    </recommendedName>
</protein>
<dbReference type="InterPro" id="IPR054344">
    <property type="entry name" value="TY-Chap_N"/>
</dbReference>
<accession>A0ABP8P3R5</accession>
<evidence type="ECO:0000313" key="4">
    <source>
        <dbReference type="EMBL" id="GAA4479390.1"/>
    </source>
</evidence>
<feature type="domain" description="TY-Chap N-terminal" evidence="3">
    <location>
        <begin position="25"/>
        <end position="153"/>
    </location>
</feature>
<comment type="caution">
    <text evidence="4">The sequence shown here is derived from an EMBL/GenBank/DDBJ whole genome shotgun (WGS) entry which is preliminary data.</text>
</comment>
<sequence>MDSTATRRIGGTMSEFEDFDTSVDRAWSDHQQRLADVIVTMQEDDLLALELGEESSVEGFVPCVQFLAWGDGQVRCEVPSNAYLEPRHWLSEADEERLVQLGWHRPTRLPDDEPDAGSPAFFVDKAVNWADQLAAMAVSVFREVWSVPHPSFLRAEAFGGLEQFPLEPATEADDEPFGVDLAAAVTPRDDAHLYELVALTLSELFDEPAGDDEGTDDFMLAIGPLIGFVGPHLDGGEVQVRVPLVRDVSNRTRATELLADLNRRWPHLKFTLAGDHVDVWAVVLANPYVPQHLIDTLQQLFAFARTVDAHFAARFGGRLDALVDDDPDVIEVQHGELLPPGSVPPARRRELFTDPGDQSLFDDPS</sequence>
<reference evidence="5" key="1">
    <citation type="journal article" date="2019" name="Int. J. Syst. Evol. Microbiol.">
        <title>The Global Catalogue of Microorganisms (GCM) 10K type strain sequencing project: providing services to taxonomists for standard genome sequencing and annotation.</title>
        <authorList>
            <consortium name="The Broad Institute Genomics Platform"/>
            <consortium name="The Broad Institute Genome Sequencing Center for Infectious Disease"/>
            <person name="Wu L."/>
            <person name="Ma J."/>
        </authorList>
    </citation>
    <scope>NUCLEOTIDE SEQUENCE [LARGE SCALE GENOMIC DNA]</scope>
    <source>
        <strain evidence="5">JCM 32206</strain>
    </source>
</reference>
<organism evidence="4 5">
    <name type="scientific">Rhodococcus olei</name>
    <dbReference type="NCBI Taxonomy" id="2161675"/>
    <lineage>
        <taxon>Bacteria</taxon>
        <taxon>Bacillati</taxon>
        <taxon>Actinomycetota</taxon>
        <taxon>Actinomycetes</taxon>
        <taxon>Mycobacteriales</taxon>
        <taxon>Nocardiaceae</taxon>
        <taxon>Rhodococcus</taxon>
    </lineage>
</organism>
<keyword evidence="5" id="KW-1185">Reference proteome</keyword>
<dbReference type="InterPro" id="IPR054343">
    <property type="entry name" value="TY-Chap_M"/>
</dbReference>
<name>A0ABP8P3R5_9NOCA</name>
<gene>
    <name evidence="4" type="ORF">GCM10023094_24430</name>
</gene>
<evidence type="ECO:0008006" key="6">
    <source>
        <dbReference type="Google" id="ProtNLM"/>
    </source>
</evidence>
<dbReference type="EMBL" id="BAABFB010000040">
    <property type="protein sequence ID" value="GAA4479390.1"/>
    <property type="molecule type" value="Genomic_DNA"/>
</dbReference>
<feature type="domain" description="TY-Chap central" evidence="2">
    <location>
        <begin position="191"/>
        <end position="318"/>
    </location>
</feature>
<dbReference type="Pfam" id="PF22551">
    <property type="entry name" value="TY-Chap1"/>
    <property type="match status" value="1"/>
</dbReference>
<evidence type="ECO:0000259" key="2">
    <source>
        <dbReference type="Pfam" id="PF22551"/>
    </source>
</evidence>
<evidence type="ECO:0000256" key="1">
    <source>
        <dbReference type="SAM" id="MobiDB-lite"/>
    </source>
</evidence>
<feature type="region of interest" description="Disordered" evidence="1">
    <location>
        <begin position="335"/>
        <end position="365"/>
    </location>
</feature>
<proteinExistence type="predicted"/>
<evidence type="ECO:0000259" key="3">
    <source>
        <dbReference type="Pfam" id="PF22552"/>
    </source>
</evidence>
<dbReference type="Proteomes" id="UP001501183">
    <property type="component" value="Unassembled WGS sequence"/>
</dbReference>
<dbReference type="Pfam" id="PF22552">
    <property type="entry name" value="TY-Chap3"/>
    <property type="match status" value="1"/>
</dbReference>